<evidence type="ECO:0000256" key="2">
    <source>
        <dbReference type="ARBA" id="ARBA00022692"/>
    </source>
</evidence>
<dbReference type="OrthoDB" id="3864150at2"/>
<keyword evidence="3 5" id="KW-1133">Transmembrane helix</keyword>
<protein>
    <recommendedName>
        <fullName evidence="8">MFS transporter</fullName>
    </recommendedName>
</protein>
<dbReference type="InterPro" id="IPR051788">
    <property type="entry name" value="MFS_Transporter"/>
</dbReference>
<dbReference type="InterPro" id="IPR036259">
    <property type="entry name" value="MFS_trans_sf"/>
</dbReference>
<comment type="subcellular location">
    <subcellularLocation>
        <location evidence="1">Membrane</location>
        <topology evidence="1">Multi-pass membrane protein</topology>
    </subcellularLocation>
</comment>
<feature type="transmembrane region" description="Helical" evidence="5">
    <location>
        <begin position="256"/>
        <end position="273"/>
    </location>
</feature>
<dbReference type="Proteomes" id="UP000240542">
    <property type="component" value="Unassembled WGS sequence"/>
</dbReference>
<keyword evidence="7" id="KW-1185">Reference proteome</keyword>
<feature type="transmembrane region" description="Helical" evidence="5">
    <location>
        <begin position="31"/>
        <end position="50"/>
    </location>
</feature>
<feature type="transmembrane region" description="Helical" evidence="5">
    <location>
        <begin position="102"/>
        <end position="123"/>
    </location>
</feature>
<feature type="transmembrane region" description="Helical" evidence="5">
    <location>
        <begin position="56"/>
        <end position="81"/>
    </location>
</feature>
<comment type="caution">
    <text evidence="6">The sequence shown here is derived from an EMBL/GenBank/DDBJ whole genome shotgun (WGS) entry which is preliminary data.</text>
</comment>
<evidence type="ECO:0000256" key="1">
    <source>
        <dbReference type="ARBA" id="ARBA00004141"/>
    </source>
</evidence>
<dbReference type="PANTHER" id="PTHR23514:SF13">
    <property type="entry name" value="INNER MEMBRANE PROTEIN YBJJ"/>
    <property type="match status" value="1"/>
</dbReference>
<evidence type="ECO:0000256" key="4">
    <source>
        <dbReference type="ARBA" id="ARBA00023136"/>
    </source>
</evidence>
<feature type="transmembrane region" description="Helical" evidence="5">
    <location>
        <begin position="230"/>
        <end position="250"/>
    </location>
</feature>
<dbReference type="RefSeq" id="WP_106586608.1">
    <property type="nucleotide sequence ID" value="NZ_PYGA01000032.1"/>
</dbReference>
<gene>
    <name evidence="6" type="ORF">CLV63_13246</name>
</gene>
<evidence type="ECO:0008006" key="8">
    <source>
        <dbReference type="Google" id="ProtNLM"/>
    </source>
</evidence>
<organism evidence="6 7">
    <name type="scientific">Murinocardiopsis flavida</name>
    <dbReference type="NCBI Taxonomy" id="645275"/>
    <lineage>
        <taxon>Bacteria</taxon>
        <taxon>Bacillati</taxon>
        <taxon>Actinomycetota</taxon>
        <taxon>Actinomycetes</taxon>
        <taxon>Streptosporangiales</taxon>
        <taxon>Nocardiopsidaceae</taxon>
        <taxon>Murinocardiopsis</taxon>
    </lineage>
</organism>
<dbReference type="EMBL" id="PYGA01000032">
    <property type="protein sequence ID" value="PSK87391.1"/>
    <property type="molecule type" value="Genomic_DNA"/>
</dbReference>
<keyword evidence="4 5" id="KW-0472">Membrane</keyword>
<dbReference type="PANTHER" id="PTHR23514">
    <property type="entry name" value="BYPASS OF STOP CODON PROTEIN 6"/>
    <property type="match status" value="1"/>
</dbReference>
<sequence length="287" mass="28774">MGLCLGAVDATMNMQAVEVERRRGRSMLTGFHAVWSAGAILGSLWAAFTAVPDRQIPLAAAFAVVAACAVAVSAAAGPSLLRTGGAAAAAERGAVRLPWRPIALVGVALAFVYVAESAVSTWSAGYLDWVLAAPALAPLAYGCYQATTLLGRAGGDFAIRAFGAPAVVRAGAALGAAGLLAVVAAGHPWVALAGFAATGLGASVVIPASFSAAGRIHPADPDAAVARVNVFNYVGFVLGAVLIGTIAEALDLRAAFAAPMVLMAAVIVLAGRFDPRGGQDRTSLARK</sequence>
<evidence type="ECO:0000313" key="6">
    <source>
        <dbReference type="EMBL" id="PSK87391.1"/>
    </source>
</evidence>
<accession>A0A2P8CR02</accession>
<feature type="transmembrane region" description="Helical" evidence="5">
    <location>
        <begin position="162"/>
        <end position="183"/>
    </location>
</feature>
<proteinExistence type="predicted"/>
<evidence type="ECO:0000313" key="7">
    <source>
        <dbReference type="Proteomes" id="UP000240542"/>
    </source>
</evidence>
<reference evidence="6 7" key="1">
    <citation type="submission" date="2018-03" db="EMBL/GenBank/DDBJ databases">
        <title>Genomic Encyclopedia of Archaeal and Bacterial Type Strains, Phase II (KMG-II): from individual species to whole genera.</title>
        <authorList>
            <person name="Goeker M."/>
        </authorList>
    </citation>
    <scope>NUCLEOTIDE SEQUENCE [LARGE SCALE GENOMIC DNA]</scope>
    <source>
        <strain evidence="6 7">DSM 45312</strain>
    </source>
</reference>
<dbReference type="GO" id="GO:0022857">
    <property type="term" value="F:transmembrane transporter activity"/>
    <property type="evidence" value="ECO:0007669"/>
    <property type="project" value="InterPro"/>
</dbReference>
<dbReference type="SUPFAM" id="SSF103473">
    <property type="entry name" value="MFS general substrate transporter"/>
    <property type="match status" value="1"/>
</dbReference>
<evidence type="ECO:0000256" key="3">
    <source>
        <dbReference type="ARBA" id="ARBA00022989"/>
    </source>
</evidence>
<dbReference type="InterPro" id="IPR011701">
    <property type="entry name" value="MFS"/>
</dbReference>
<feature type="transmembrane region" description="Helical" evidence="5">
    <location>
        <begin position="189"/>
        <end position="210"/>
    </location>
</feature>
<dbReference type="Gene3D" id="1.20.1250.20">
    <property type="entry name" value="MFS general substrate transporter like domains"/>
    <property type="match status" value="1"/>
</dbReference>
<dbReference type="Pfam" id="PF07690">
    <property type="entry name" value="MFS_1"/>
    <property type="match status" value="1"/>
</dbReference>
<name>A0A2P8CR02_9ACTN</name>
<evidence type="ECO:0000256" key="5">
    <source>
        <dbReference type="SAM" id="Phobius"/>
    </source>
</evidence>
<keyword evidence="2 5" id="KW-0812">Transmembrane</keyword>
<dbReference type="AlphaFoldDB" id="A0A2P8CR02"/>
<feature type="transmembrane region" description="Helical" evidence="5">
    <location>
        <begin position="129"/>
        <end position="150"/>
    </location>
</feature>
<dbReference type="GO" id="GO:0016020">
    <property type="term" value="C:membrane"/>
    <property type="evidence" value="ECO:0007669"/>
    <property type="project" value="UniProtKB-SubCell"/>
</dbReference>